<dbReference type="Pfam" id="PF04055">
    <property type="entry name" value="Radical_SAM"/>
    <property type="match status" value="1"/>
</dbReference>
<protein>
    <submittedName>
        <fullName evidence="10">Radical SAM protein</fullName>
    </submittedName>
</protein>
<evidence type="ECO:0000256" key="3">
    <source>
        <dbReference type="ARBA" id="ARBA00022691"/>
    </source>
</evidence>
<dbReference type="InterPro" id="IPR013785">
    <property type="entry name" value="Aldolase_TIM"/>
</dbReference>
<keyword evidence="4 8" id="KW-0479">Metal-binding</keyword>
<comment type="caution">
    <text evidence="10">The sequence shown here is derived from an EMBL/GenBank/DDBJ whole genome shotgun (WGS) entry which is preliminary data.</text>
</comment>
<sequence>MTGREKAYQSCHLCPRSCGVDRARGERGRCGEGSTPRAALATLHMWEEPCISGEKGSGAVFFSGCPVGCIFCQNREIAAGRSGREVDRQRLSEIFLELQGKGAANLNLVTAVHFVPTILDALDDAKRQGFSLPVVYNSSGYETVDTLKSLEGYVDIYLPDFKYMDPALAERYSHAPDYPETAQKAVEEMVRQQPRADFDGEGYLRAGVIVRHLILPGHTRDSMAVLDYLKGTFGDQIYVSIMNQYTPLRHVAPYPEINRKVTRREYEKVLDYAIGIGMEQAFIQEGQTAEESFIPMFDCEGISRE</sequence>
<dbReference type="GO" id="GO:0051539">
    <property type="term" value="F:4 iron, 4 sulfur cluster binding"/>
    <property type="evidence" value="ECO:0007669"/>
    <property type="project" value="UniProtKB-KW"/>
</dbReference>
<evidence type="ECO:0000313" key="11">
    <source>
        <dbReference type="Proteomes" id="UP000886886"/>
    </source>
</evidence>
<keyword evidence="7 8" id="KW-0411">Iron-sulfur</keyword>
<dbReference type="PROSITE" id="PS01087">
    <property type="entry name" value="RADICAL_ACTIVATING"/>
    <property type="match status" value="1"/>
</dbReference>
<feature type="binding site" evidence="8">
    <location>
        <position position="65"/>
    </location>
    <ligand>
        <name>[4Fe-4S] cluster</name>
        <dbReference type="ChEBI" id="CHEBI:49883"/>
        <note>4Fe-4S-S-AdoMet</note>
    </ligand>
</feature>
<keyword evidence="3 8" id="KW-0949">S-adenosyl-L-methionine</keyword>
<dbReference type="InterPro" id="IPR007197">
    <property type="entry name" value="rSAM"/>
</dbReference>
<dbReference type="GO" id="GO:0016491">
    <property type="term" value="F:oxidoreductase activity"/>
    <property type="evidence" value="ECO:0007669"/>
    <property type="project" value="UniProtKB-KW"/>
</dbReference>
<dbReference type="AlphaFoldDB" id="A0A9D0ZWR2"/>
<evidence type="ECO:0000256" key="1">
    <source>
        <dbReference type="ARBA" id="ARBA00009777"/>
    </source>
</evidence>
<proteinExistence type="inferred from homology"/>
<dbReference type="SUPFAM" id="SSF102114">
    <property type="entry name" value="Radical SAM enzymes"/>
    <property type="match status" value="1"/>
</dbReference>
<dbReference type="Gene3D" id="3.20.20.70">
    <property type="entry name" value="Aldolase class I"/>
    <property type="match status" value="1"/>
</dbReference>
<keyword evidence="2" id="KW-0004">4Fe-4S</keyword>
<evidence type="ECO:0000313" key="10">
    <source>
        <dbReference type="EMBL" id="HIQ96255.1"/>
    </source>
</evidence>
<evidence type="ECO:0000256" key="6">
    <source>
        <dbReference type="ARBA" id="ARBA00023004"/>
    </source>
</evidence>
<comment type="cofactor">
    <cofactor evidence="8">
        <name>[4Fe-4S] cluster</name>
        <dbReference type="ChEBI" id="CHEBI:49883"/>
    </cofactor>
    <text evidence="8">Binds 1 [4Fe-4S] cluster. The cluster is coordinated with 3 cysteines and an exchangeable S-adenosyl-L-methionine.</text>
</comment>
<reference evidence="10" key="2">
    <citation type="journal article" date="2021" name="PeerJ">
        <title>Extensive microbial diversity within the chicken gut microbiome revealed by metagenomics and culture.</title>
        <authorList>
            <person name="Gilroy R."/>
            <person name="Ravi A."/>
            <person name="Getino M."/>
            <person name="Pursley I."/>
            <person name="Horton D.L."/>
            <person name="Alikhan N.F."/>
            <person name="Baker D."/>
            <person name="Gharbi K."/>
            <person name="Hall N."/>
            <person name="Watson M."/>
            <person name="Adriaenssens E.M."/>
            <person name="Foster-Nyarko E."/>
            <person name="Jarju S."/>
            <person name="Secka A."/>
            <person name="Antonio M."/>
            <person name="Oren A."/>
            <person name="Chaudhuri R.R."/>
            <person name="La Ragione R."/>
            <person name="Hildebrand F."/>
            <person name="Pallen M.J."/>
        </authorList>
    </citation>
    <scope>NUCLEOTIDE SEQUENCE</scope>
    <source>
        <strain evidence="10">ChiSjej3B21-11622</strain>
    </source>
</reference>
<dbReference type="Proteomes" id="UP000886886">
    <property type="component" value="Unassembled WGS sequence"/>
</dbReference>
<feature type="binding site" evidence="8">
    <location>
        <position position="72"/>
    </location>
    <ligand>
        <name>[4Fe-4S] cluster</name>
        <dbReference type="ChEBI" id="CHEBI:49883"/>
        <note>4Fe-4S-S-AdoMet</note>
    </ligand>
</feature>
<evidence type="ECO:0000256" key="5">
    <source>
        <dbReference type="ARBA" id="ARBA00023002"/>
    </source>
</evidence>
<dbReference type="InterPro" id="IPR001989">
    <property type="entry name" value="Radical_activat_CS"/>
</dbReference>
<evidence type="ECO:0000256" key="8">
    <source>
        <dbReference type="PIRSR" id="PIRSR004869-50"/>
    </source>
</evidence>
<dbReference type="PIRSF" id="PIRSF004869">
    <property type="entry name" value="PflX_prd"/>
    <property type="match status" value="1"/>
</dbReference>
<dbReference type="SFLD" id="SFLDS00029">
    <property type="entry name" value="Radical_SAM"/>
    <property type="match status" value="1"/>
</dbReference>
<dbReference type="InterPro" id="IPR040085">
    <property type="entry name" value="MJ0674-like"/>
</dbReference>
<reference evidence="10" key="1">
    <citation type="submission" date="2020-10" db="EMBL/GenBank/DDBJ databases">
        <authorList>
            <person name="Gilroy R."/>
        </authorList>
    </citation>
    <scope>NUCLEOTIDE SEQUENCE</scope>
    <source>
        <strain evidence="10">ChiSjej3B21-11622</strain>
    </source>
</reference>
<organism evidence="10 11">
    <name type="scientific">Candidatus Limivivens merdigallinarum</name>
    <dbReference type="NCBI Taxonomy" id="2840859"/>
    <lineage>
        <taxon>Bacteria</taxon>
        <taxon>Bacillati</taxon>
        <taxon>Bacillota</taxon>
        <taxon>Clostridia</taxon>
        <taxon>Lachnospirales</taxon>
        <taxon>Lachnospiraceae</taxon>
        <taxon>Lachnospiraceae incertae sedis</taxon>
        <taxon>Candidatus Limivivens</taxon>
    </lineage>
</organism>
<feature type="domain" description="Radical SAM core" evidence="9">
    <location>
        <begin position="61"/>
        <end position="222"/>
    </location>
</feature>
<gene>
    <name evidence="10" type="ORF">IAB26_06805</name>
</gene>
<evidence type="ECO:0000259" key="9">
    <source>
        <dbReference type="Pfam" id="PF04055"/>
    </source>
</evidence>
<dbReference type="SFLD" id="SFLDG01099">
    <property type="entry name" value="Uncharacterised_Radical_SAM_Su"/>
    <property type="match status" value="1"/>
</dbReference>
<dbReference type="CDD" id="cd01335">
    <property type="entry name" value="Radical_SAM"/>
    <property type="match status" value="1"/>
</dbReference>
<keyword evidence="6 8" id="KW-0408">Iron</keyword>
<evidence type="ECO:0000256" key="4">
    <source>
        <dbReference type="ARBA" id="ARBA00022723"/>
    </source>
</evidence>
<name>A0A9D0ZWR2_9FIRM</name>
<dbReference type="EMBL" id="DVFT01000099">
    <property type="protein sequence ID" value="HIQ96255.1"/>
    <property type="molecule type" value="Genomic_DNA"/>
</dbReference>
<dbReference type="PANTHER" id="PTHR43075:SF1">
    <property type="entry name" value="FORMATE LYASE ACTIVATING ENZYME, PUTATIVE (AFU_ORTHOLOGUE AFUA_2G15630)-RELATED"/>
    <property type="match status" value="1"/>
</dbReference>
<feature type="binding site" evidence="8">
    <location>
        <position position="69"/>
    </location>
    <ligand>
        <name>[4Fe-4S] cluster</name>
        <dbReference type="ChEBI" id="CHEBI:49883"/>
        <note>4Fe-4S-S-AdoMet</note>
    </ligand>
</feature>
<dbReference type="GO" id="GO:0046872">
    <property type="term" value="F:metal ion binding"/>
    <property type="evidence" value="ECO:0007669"/>
    <property type="project" value="UniProtKB-KW"/>
</dbReference>
<evidence type="ECO:0000256" key="7">
    <source>
        <dbReference type="ARBA" id="ARBA00023014"/>
    </source>
</evidence>
<dbReference type="PANTHER" id="PTHR43075">
    <property type="entry name" value="FORMATE LYASE ACTIVATING ENZYME, PUTATIVE (AFU_ORTHOLOGUE AFUA_2G15630)-RELATED"/>
    <property type="match status" value="1"/>
</dbReference>
<dbReference type="InterPro" id="IPR016431">
    <property type="entry name" value="Pyrv-formate_lyase-activ_prd"/>
</dbReference>
<comment type="similarity">
    <text evidence="1">Belongs to the organic radical-activating enzymes family.</text>
</comment>
<accession>A0A9D0ZWR2</accession>
<dbReference type="InterPro" id="IPR058240">
    <property type="entry name" value="rSAM_sf"/>
</dbReference>
<evidence type="ECO:0000256" key="2">
    <source>
        <dbReference type="ARBA" id="ARBA00022485"/>
    </source>
</evidence>
<keyword evidence="5" id="KW-0560">Oxidoreductase</keyword>